<accession>A0A5C3MCB8</accession>
<evidence type="ECO:0008006" key="3">
    <source>
        <dbReference type="Google" id="ProtNLM"/>
    </source>
</evidence>
<protein>
    <recommendedName>
        <fullName evidence="3">RRM domain-containing protein</fullName>
    </recommendedName>
</protein>
<reference evidence="1 2" key="1">
    <citation type="journal article" date="2019" name="Nat. Ecol. Evol.">
        <title>Megaphylogeny resolves global patterns of mushroom evolution.</title>
        <authorList>
            <person name="Varga T."/>
            <person name="Krizsan K."/>
            <person name="Foldi C."/>
            <person name="Dima B."/>
            <person name="Sanchez-Garcia M."/>
            <person name="Sanchez-Ramirez S."/>
            <person name="Szollosi G.J."/>
            <person name="Szarkandi J.G."/>
            <person name="Papp V."/>
            <person name="Albert L."/>
            <person name="Andreopoulos W."/>
            <person name="Angelini C."/>
            <person name="Antonin V."/>
            <person name="Barry K.W."/>
            <person name="Bougher N.L."/>
            <person name="Buchanan P."/>
            <person name="Buyck B."/>
            <person name="Bense V."/>
            <person name="Catcheside P."/>
            <person name="Chovatia M."/>
            <person name="Cooper J."/>
            <person name="Damon W."/>
            <person name="Desjardin D."/>
            <person name="Finy P."/>
            <person name="Geml J."/>
            <person name="Haridas S."/>
            <person name="Hughes K."/>
            <person name="Justo A."/>
            <person name="Karasinski D."/>
            <person name="Kautmanova I."/>
            <person name="Kiss B."/>
            <person name="Kocsube S."/>
            <person name="Kotiranta H."/>
            <person name="LaButti K.M."/>
            <person name="Lechner B.E."/>
            <person name="Liimatainen K."/>
            <person name="Lipzen A."/>
            <person name="Lukacs Z."/>
            <person name="Mihaltcheva S."/>
            <person name="Morgado L.N."/>
            <person name="Niskanen T."/>
            <person name="Noordeloos M.E."/>
            <person name="Ohm R.A."/>
            <person name="Ortiz-Santana B."/>
            <person name="Ovrebo C."/>
            <person name="Racz N."/>
            <person name="Riley R."/>
            <person name="Savchenko A."/>
            <person name="Shiryaev A."/>
            <person name="Soop K."/>
            <person name="Spirin V."/>
            <person name="Szebenyi C."/>
            <person name="Tomsovsky M."/>
            <person name="Tulloss R.E."/>
            <person name="Uehling J."/>
            <person name="Grigoriev I.V."/>
            <person name="Vagvolgyi C."/>
            <person name="Papp T."/>
            <person name="Martin F.M."/>
            <person name="Miettinen O."/>
            <person name="Hibbett D.S."/>
            <person name="Nagy L.G."/>
        </authorList>
    </citation>
    <scope>NUCLEOTIDE SEQUENCE [LARGE SCALE GENOMIC DNA]</scope>
    <source>
        <strain evidence="1 2">CBS 166.37</strain>
    </source>
</reference>
<evidence type="ECO:0000313" key="1">
    <source>
        <dbReference type="EMBL" id="TFK42962.1"/>
    </source>
</evidence>
<sequence>MAAVSRAGPVQNAVSGVFRGISREGAVPAQHIRITRVPVTTTAADVRRAILRQDLQGITDVVLEYEHFMPRGSALITLSKPDFLKDNLRLIQNMSIAGIPVKSEAVKPEEVPTPSRLRGLKGRVQSAARGLLTGDGPRAGVSDNGRCVTIWGLPGRLAVEAVETYLVDLGFELPRAKDGTSDLVRVELPEGKFSMFSRYFVTMPSVSEAQRLVRMVHNTPWPNHSLPCTLYARIIT</sequence>
<dbReference type="Proteomes" id="UP000308652">
    <property type="component" value="Unassembled WGS sequence"/>
</dbReference>
<gene>
    <name evidence="1" type="ORF">BDQ12DRAFT_719798</name>
</gene>
<evidence type="ECO:0000313" key="2">
    <source>
        <dbReference type="Proteomes" id="UP000308652"/>
    </source>
</evidence>
<dbReference type="OrthoDB" id="5541797at2759"/>
<keyword evidence="2" id="KW-1185">Reference proteome</keyword>
<name>A0A5C3MCB8_9AGAR</name>
<organism evidence="1 2">
    <name type="scientific">Crucibulum laeve</name>
    <dbReference type="NCBI Taxonomy" id="68775"/>
    <lineage>
        <taxon>Eukaryota</taxon>
        <taxon>Fungi</taxon>
        <taxon>Dikarya</taxon>
        <taxon>Basidiomycota</taxon>
        <taxon>Agaricomycotina</taxon>
        <taxon>Agaricomycetes</taxon>
        <taxon>Agaricomycetidae</taxon>
        <taxon>Agaricales</taxon>
        <taxon>Agaricineae</taxon>
        <taxon>Nidulariaceae</taxon>
        <taxon>Crucibulum</taxon>
    </lineage>
</organism>
<dbReference type="AlphaFoldDB" id="A0A5C3MCB8"/>
<dbReference type="EMBL" id="ML213592">
    <property type="protein sequence ID" value="TFK42962.1"/>
    <property type="molecule type" value="Genomic_DNA"/>
</dbReference>
<proteinExistence type="predicted"/>